<organism evidence="2 3">
    <name type="scientific">Artemisia annua</name>
    <name type="common">Sweet wormwood</name>
    <dbReference type="NCBI Taxonomy" id="35608"/>
    <lineage>
        <taxon>Eukaryota</taxon>
        <taxon>Viridiplantae</taxon>
        <taxon>Streptophyta</taxon>
        <taxon>Embryophyta</taxon>
        <taxon>Tracheophyta</taxon>
        <taxon>Spermatophyta</taxon>
        <taxon>Magnoliopsida</taxon>
        <taxon>eudicotyledons</taxon>
        <taxon>Gunneridae</taxon>
        <taxon>Pentapetalae</taxon>
        <taxon>asterids</taxon>
        <taxon>campanulids</taxon>
        <taxon>Asterales</taxon>
        <taxon>Asteraceae</taxon>
        <taxon>Asteroideae</taxon>
        <taxon>Anthemideae</taxon>
        <taxon>Artemisiinae</taxon>
        <taxon>Artemisia</taxon>
    </lineage>
</organism>
<dbReference type="PANTHER" id="PTHR11802">
    <property type="entry name" value="SERINE PROTEASE FAMILY S10 SERINE CARBOXYPEPTIDASE"/>
    <property type="match status" value="1"/>
</dbReference>
<dbReference type="GO" id="GO:0019748">
    <property type="term" value="P:secondary metabolic process"/>
    <property type="evidence" value="ECO:0007669"/>
    <property type="project" value="TreeGrafter"/>
</dbReference>
<evidence type="ECO:0000256" key="1">
    <source>
        <dbReference type="ARBA" id="ARBA00009431"/>
    </source>
</evidence>
<protein>
    <submittedName>
        <fullName evidence="2">Serine carboxypeptidase-like 9</fullName>
    </submittedName>
</protein>
<dbReference type="GO" id="GO:0016747">
    <property type="term" value="F:acyltransferase activity, transferring groups other than amino-acyl groups"/>
    <property type="evidence" value="ECO:0007669"/>
    <property type="project" value="TreeGrafter"/>
</dbReference>
<proteinExistence type="inferred from homology"/>
<keyword evidence="2" id="KW-0645">Protease</keyword>
<dbReference type="PANTHER" id="PTHR11802:SF29">
    <property type="entry name" value="SERINE CARBOXYPEPTIDASE-LIKE 19"/>
    <property type="match status" value="1"/>
</dbReference>
<dbReference type="PRINTS" id="PR00724">
    <property type="entry name" value="CRBOXYPTASEC"/>
</dbReference>
<reference evidence="2 3" key="1">
    <citation type="journal article" date="2018" name="Mol. Plant">
        <title>The genome of Artemisia annua provides insight into the evolution of Asteraceae family and artemisinin biosynthesis.</title>
        <authorList>
            <person name="Shen Q."/>
            <person name="Zhang L."/>
            <person name="Liao Z."/>
            <person name="Wang S."/>
            <person name="Yan T."/>
            <person name="Shi P."/>
            <person name="Liu M."/>
            <person name="Fu X."/>
            <person name="Pan Q."/>
            <person name="Wang Y."/>
            <person name="Lv Z."/>
            <person name="Lu X."/>
            <person name="Zhang F."/>
            <person name="Jiang W."/>
            <person name="Ma Y."/>
            <person name="Chen M."/>
            <person name="Hao X."/>
            <person name="Li L."/>
            <person name="Tang Y."/>
            <person name="Lv G."/>
            <person name="Zhou Y."/>
            <person name="Sun X."/>
            <person name="Brodelius P.E."/>
            <person name="Rose J.K.C."/>
            <person name="Tang K."/>
        </authorList>
    </citation>
    <scope>NUCLEOTIDE SEQUENCE [LARGE SCALE GENOMIC DNA]</scope>
    <source>
        <strain evidence="3">cv. Huhao1</strain>
        <tissue evidence="2">Leaf</tissue>
    </source>
</reference>
<accession>A0A2U1NUK1</accession>
<dbReference type="InterPro" id="IPR029058">
    <property type="entry name" value="AB_hydrolase_fold"/>
</dbReference>
<evidence type="ECO:0000313" key="3">
    <source>
        <dbReference type="Proteomes" id="UP000245207"/>
    </source>
</evidence>
<dbReference type="SUPFAM" id="SSF53474">
    <property type="entry name" value="alpha/beta-Hydrolases"/>
    <property type="match status" value="1"/>
</dbReference>
<sequence>MRIPKCAKTTHASHTTDVQSSDQAYEFMIKWLGNHPQFISNKFYVGGDSYSGNPVPIITQLISDGNGAGIEPYINLKGYVLGNPLTFPEEVNYHIRFANGMGLISDELYKCVDGIQLDDVLEPYCGDPRLRIKKPTQKQYRVGGRPVSACEIDVKDLAHYWADDASVRKALHIREIIPNIFITVGIKLAMMNESQCFLQSTMPGPLLCSYFDCFLWGFQSAGHGCLFGSVRLLRSNSGSFKPWALIPIVGIKLAMMNESQGAGHTAPTKKPEECLAMFKRWISYQPL</sequence>
<dbReference type="Proteomes" id="UP000245207">
    <property type="component" value="Unassembled WGS sequence"/>
</dbReference>
<gene>
    <name evidence="2" type="ORF">CTI12_AA125030</name>
</gene>
<name>A0A2U1NUK1_ARTAN</name>
<comment type="caution">
    <text evidence="2">The sequence shown here is derived from an EMBL/GenBank/DDBJ whole genome shotgun (WGS) entry which is preliminary data.</text>
</comment>
<dbReference type="OrthoDB" id="443318at2759"/>
<dbReference type="GO" id="GO:0006508">
    <property type="term" value="P:proteolysis"/>
    <property type="evidence" value="ECO:0007669"/>
    <property type="project" value="InterPro"/>
</dbReference>
<keyword evidence="3" id="KW-1185">Reference proteome</keyword>
<keyword evidence="2" id="KW-0378">Hydrolase</keyword>
<dbReference type="InterPro" id="IPR001563">
    <property type="entry name" value="Peptidase_S10"/>
</dbReference>
<comment type="similarity">
    <text evidence="1">Belongs to the peptidase S10 family.</text>
</comment>
<dbReference type="GO" id="GO:0004185">
    <property type="term" value="F:serine-type carboxypeptidase activity"/>
    <property type="evidence" value="ECO:0007669"/>
    <property type="project" value="InterPro"/>
</dbReference>
<keyword evidence="2" id="KW-0121">Carboxypeptidase</keyword>
<dbReference type="Gene3D" id="3.40.50.12670">
    <property type="match status" value="1"/>
</dbReference>
<dbReference type="AlphaFoldDB" id="A0A2U1NUK1"/>
<dbReference type="Pfam" id="PF00450">
    <property type="entry name" value="Peptidase_S10"/>
    <property type="match status" value="1"/>
</dbReference>
<dbReference type="Gene3D" id="3.40.50.1820">
    <property type="entry name" value="alpha/beta hydrolase"/>
    <property type="match status" value="1"/>
</dbReference>
<evidence type="ECO:0000313" key="2">
    <source>
        <dbReference type="EMBL" id="PWA77158.1"/>
    </source>
</evidence>
<dbReference type="EMBL" id="PKPP01002166">
    <property type="protein sequence ID" value="PWA77158.1"/>
    <property type="molecule type" value="Genomic_DNA"/>
</dbReference>